<dbReference type="RefSeq" id="XP_014480047.1">
    <property type="nucleotide sequence ID" value="XM_014624561.1"/>
</dbReference>
<dbReference type="Pfam" id="PF14634">
    <property type="entry name" value="zf-RING_5"/>
    <property type="match status" value="1"/>
</dbReference>
<feature type="domain" description="RING-type" evidence="5">
    <location>
        <begin position="6"/>
        <end position="45"/>
    </location>
</feature>
<evidence type="ECO:0000259" key="5">
    <source>
        <dbReference type="PROSITE" id="PS50089"/>
    </source>
</evidence>
<evidence type="ECO:0000256" key="3">
    <source>
        <dbReference type="PROSITE-ProRule" id="PRU00175"/>
    </source>
</evidence>
<dbReference type="KEGG" id="dqu:106747218"/>
<evidence type="ECO:0000313" key="7">
    <source>
        <dbReference type="RefSeq" id="XP_014480047.1"/>
    </source>
</evidence>
<gene>
    <name evidence="7" type="primary">LOC106747218</name>
</gene>
<dbReference type="SUPFAM" id="SSF57850">
    <property type="entry name" value="RING/U-box"/>
    <property type="match status" value="1"/>
</dbReference>
<dbReference type="SMART" id="SM00703">
    <property type="entry name" value="NRF"/>
    <property type="match status" value="1"/>
</dbReference>
<evidence type="ECO:0000256" key="4">
    <source>
        <dbReference type="SAM" id="Phobius"/>
    </source>
</evidence>
<keyword evidence="1 3" id="KW-0863">Zinc-finger</keyword>
<dbReference type="Proteomes" id="UP000515204">
    <property type="component" value="Unplaced"/>
</dbReference>
<sequence length="394" mass="46481">MDTLICNKCFVPMYRGKQPYHITQCGHVFCQDCSQQAEKQCTQCETYNVISVPLKEPLAPMLSPFFVPLEETLEILRRVDVFRTNQMKITMKRFHELDKKYEMTKNQYWIARKQMIELANKLKNMKLEKERLDKKLLFAEVPRQRPFLENSFRESNTTMTPKNSSIFIRPSSSGYSSELMEIQSVDVIPMQSREVRRHYKPADGFRVPIKRKNIWVETKVQGRDTFIIMMYGQRVAFCVILLLLLKITYFHVLGKQNHLMPEQWELEDMPFLPIIFANSEYLSDGPCKEDTLIFLHDLLNGSAWAVQMFDSSTKYPEGILYGHTRHFGNFDECYNLQVNIAEGNTNIREINGKYCLVNIEYEKKHATSIHQKVSKSKYHNDTLDKRYSFWKVIK</sequence>
<feature type="non-terminal residue" evidence="7">
    <location>
        <position position="394"/>
    </location>
</feature>
<dbReference type="AlphaFoldDB" id="A0A6P3XPB2"/>
<dbReference type="PANTHER" id="PTHR11161:SF0">
    <property type="entry name" value="O-ACYLTRANSFERASE LIKE PROTEIN"/>
    <property type="match status" value="1"/>
</dbReference>
<evidence type="ECO:0000313" key="6">
    <source>
        <dbReference type="Proteomes" id="UP000515204"/>
    </source>
</evidence>
<evidence type="ECO:0000256" key="1">
    <source>
        <dbReference type="ARBA" id="ARBA00022771"/>
    </source>
</evidence>
<proteinExistence type="predicted"/>
<dbReference type="Gene3D" id="3.30.40.10">
    <property type="entry name" value="Zinc/RING finger domain, C3HC4 (zinc finger)"/>
    <property type="match status" value="1"/>
</dbReference>
<dbReference type="InterPro" id="IPR001841">
    <property type="entry name" value="Znf_RING"/>
</dbReference>
<keyword evidence="2" id="KW-0862">Zinc</keyword>
<dbReference type="PANTHER" id="PTHR11161">
    <property type="entry name" value="O-ACYLTRANSFERASE"/>
    <property type="match status" value="1"/>
</dbReference>
<protein>
    <submittedName>
        <fullName evidence="7">Uncharacterized protein LOC106747218</fullName>
    </submittedName>
</protein>
<accession>A0A6P3XPB2</accession>
<dbReference type="GeneID" id="106747218"/>
<keyword evidence="1 3" id="KW-0479">Metal-binding</keyword>
<name>A0A6P3XPB2_DINQU</name>
<dbReference type="OrthoDB" id="10006435at2759"/>
<feature type="transmembrane region" description="Helical" evidence="4">
    <location>
        <begin position="226"/>
        <end position="245"/>
    </location>
</feature>
<keyword evidence="6" id="KW-1185">Reference proteome</keyword>
<dbReference type="GO" id="GO:0008270">
    <property type="term" value="F:zinc ion binding"/>
    <property type="evidence" value="ECO:0007669"/>
    <property type="project" value="UniProtKB-KW"/>
</dbReference>
<organism evidence="6 7">
    <name type="scientific">Dinoponera quadriceps</name>
    <name type="common">South American ant</name>
    <dbReference type="NCBI Taxonomy" id="609295"/>
    <lineage>
        <taxon>Eukaryota</taxon>
        <taxon>Metazoa</taxon>
        <taxon>Ecdysozoa</taxon>
        <taxon>Arthropoda</taxon>
        <taxon>Hexapoda</taxon>
        <taxon>Insecta</taxon>
        <taxon>Pterygota</taxon>
        <taxon>Neoptera</taxon>
        <taxon>Endopterygota</taxon>
        <taxon>Hymenoptera</taxon>
        <taxon>Apocrita</taxon>
        <taxon>Aculeata</taxon>
        <taxon>Formicoidea</taxon>
        <taxon>Formicidae</taxon>
        <taxon>Ponerinae</taxon>
        <taxon>Ponerini</taxon>
        <taxon>Dinoponera</taxon>
    </lineage>
</organism>
<dbReference type="PROSITE" id="PS50089">
    <property type="entry name" value="ZF_RING_2"/>
    <property type="match status" value="1"/>
</dbReference>
<reference evidence="7" key="1">
    <citation type="submission" date="2025-08" db="UniProtKB">
        <authorList>
            <consortium name="RefSeq"/>
        </authorList>
    </citation>
    <scope>IDENTIFICATION</scope>
</reference>
<dbReference type="Pfam" id="PF20146">
    <property type="entry name" value="NRF"/>
    <property type="match status" value="1"/>
</dbReference>
<keyword evidence="4" id="KW-1133">Transmembrane helix</keyword>
<keyword evidence="4" id="KW-0472">Membrane</keyword>
<evidence type="ECO:0000256" key="2">
    <source>
        <dbReference type="ARBA" id="ARBA00022833"/>
    </source>
</evidence>
<keyword evidence="4" id="KW-0812">Transmembrane</keyword>
<dbReference type="InterPro" id="IPR013083">
    <property type="entry name" value="Znf_RING/FYVE/PHD"/>
</dbReference>
<dbReference type="InterPro" id="IPR006621">
    <property type="entry name" value="Nose-resist-to-fluoxetine_N"/>
</dbReference>
<dbReference type="InterPro" id="IPR052728">
    <property type="entry name" value="O2_lipid_transport_reg"/>
</dbReference>